<feature type="transmembrane region" description="Helical" evidence="1">
    <location>
        <begin position="65"/>
        <end position="88"/>
    </location>
</feature>
<evidence type="ECO:0000313" key="4">
    <source>
        <dbReference type="Proteomes" id="UP000800200"/>
    </source>
</evidence>
<keyword evidence="1" id="KW-0472">Membrane</keyword>
<feature type="transmembrane region" description="Helical" evidence="1">
    <location>
        <begin position="142"/>
        <end position="164"/>
    </location>
</feature>
<dbReference type="PANTHER" id="PTHR38794:SF3">
    <property type="entry name" value="INTEGRAL MEMBRANE PROTEIN"/>
    <property type="match status" value="1"/>
</dbReference>
<evidence type="ECO:0000313" key="3">
    <source>
        <dbReference type="EMBL" id="KAF2185563.1"/>
    </source>
</evidence>
<gene>
    <name evidence="3" type="ORF">K469DRAFT_632088</name>
</gene>
<feature type="transmembrane region" description="Helical" evidence="1">
    <location>
        <begin position="108"/>
        <end position="130"/>
    </location>
</feature>
<dbReference type="Pfam" id="PF20684">
    <property type="entry name" value="Fung_rhodopsin"/>
    <property type="match status" value="1"/>
</dbReference>
<keyword evidence="4" id="KW-1185">Reference proteome</keyword>
<feature type="transmembrane region" description="Helical" evidence="1">
    <location>
        <begin position="31"/>
        <end position="53"/>
    </location>
</feature>
<evidence type="ECO:0000256" key="1">
    <source>
        <dbReference type="SAM" id="Phobius"/>
    </source>
</evidence>
<sequence>MSVVSNVSVGAGLGRHQDALSPEEVNRYFKLYWTTQFLGIVALTSAKLSIVLMFRRIVPSQQAPFTLKILIPIMSSYAILALFLIGFQCQLPSPWSFDPKTCSTHGRVYYPTTIFNILTDILLAGWILPSIWALQMRQGTKFLVMALFASRVVVCIVDIGRMFVIHSALQSEDQTWVQLPWAILDQVVVHLSINHATLPRVHGFLSNLQTGLLVTRLTATEVPNTNSKGSKRSRT</sequence>
<feature type="domain" description="Rhodopsin" evidence="2">
    <location>
        <begin position="5"/>
        <end position="204"/>
    </location>
</feature>
<protein>
    <recommendedName>
        <fullName evidence="2">Rhodopsin domain-containing protein</fullName>
    </recommendedName>
</protein>
<evidence type="ECO:0000259" key="2">
    <source>
        <dbReference type="Pfam" id="PF20684"/>
    </source>
</evidence>
<reference evidence="3" key="1">
    <citation type="journal article" date="2020" name="Stud. Mycol.">
        <title>101 Dothideomycetes genomes: a test case for predicting lifestyles and emergence of pathogens.</title>
        <authorList>
            <person name="Haridas S."/>
            <person name="Albert R."/>
            <person name="Binder M."/>
            <person name="Bloem J."/>
            <person name="Labutti K."/>
            <person name="Salamov A."/>
            <person name="Andreopoulos B."/>
            <person name="Baker S."/>
            <person name="Barry K."/>
            <person name="Bills G."/>
            <person name="Bluhm B."/>
            <person name="Cannon C."/>
            <person name="Castanera R."/>
            <person name="Culley D."/>
            <person name="Daum C."/>
            <person name="Ezra D."/>
            <person name="Gonzalez J."/>
            <person name="Henrissat B."/>
            <person name="Kuo A."/>
            <person name="Liang C."/>
            <person name="Lipzen A."/>
            <person name="Lutzoni F."/>
            <person name="Magnuson J."/>
            <person name="Mondo S."/>
            <person name="Nolan M."/>
            <person name="Ohm R."/>
            <person name="Pangilinan J."/>
            <person name="Park H.-J."/>
            <person name="Ramirez L."/>
            <person name="Alfaro M."/>
            <person name="Sun H."/>
            <person name="Tritt A."/>
            <person name="Yoshinaga Y."/>
            <person name="Zwiers L.-H."/>
            <person name="Turgeon B."/>
            <person name="Goodwin S."/>
            <person name="Spatafora J."/>
            <person name="Crous P."/>
            <person name="Grigoriev I."/>
        </authorList>
    </citation>
    <scope>NUCLEOTIDE SEQUENCE</scope>
    <source>
        <strain evidence="3">CBS 207.26</strain>
    </source>
</reference>
<name>A0A6A6E300_9PEZI</name>
<feature type="non-terminal residue" evidence="3">
    <location>
        <position position="235"/>
    </location>
</feature>
<keyword evidence="1" id="KW-0812">Transmembrane</keyword>
<dbReference type="InterPro" id="IPR049326">
    <property type="entry name" value="Rhodopsin_dom_fungi"/>
</dbReference>
<dbReference type="Proteomes" id="UP000800200">
    <property type="component" value="Unassembled WGS sequence"/>
</dbReference>
<dbReference type="AlphaFoldDB" id="A0A6A6E300"/>
<proteinExistence type="predicted"/>
<organism evidence="3 4">
    <name type="scientific">Zopfia rhizophila CBS 207.26</name>
    <dbReference type="NCBI Taxonomy" id="1314779"/>
    <lineage>
        <taxon>Eukaryota</taxon>
        <taxon>Fungi</taxon>
        <taxon>Dikarya</taxon>
        <taxon>Ascomycota</taxon>
        <taxon>Pezizomycotina</taxon>
        <taxon>Dothideomycetes</taxon>
        <taxon>Dothideomycetes incertae sedis</taxon>
        <taxon>Zopfiaceae</taxon>
        <taxon>Zopfia</taxon>
    </lineage>
</organism>
<dbReference type="PANTHER" id="PTHR38794">
    <property type="entry name" value="INTEGRAL MEMBRANE PROTEIN"/>
    <property type="match status" value="1"/>
</dbReference>
<dbReference type="OrthoDB" id="3918601at2759"/>
<keyword evidence="1" id="KW-1133">Transmembrane helix</keyword>
<dbReference type="EMBL" id="ML994633">
    <property type="protein sequence ID" value="KAF2185563.1"/>
    <property type="molecule type" value="Genomic_DNA"/>
</dbReference>
<accession>A0A6A6E300</accession>